<dbReference type="Proteomes" id="UP000215914">
    <property type="component" value="Chromosome 11"/>
</dbReference>
<dbReference type="EMBL" id="CM007900">
    <property type="protein sequence ID" value="OTG09187.1"/>
    <property type="molecule type" value="Genomic_DNA"/>
</dbReference>
<dbReference type="FunCoup" id="A0A251TDG0">
    <property type="interactions" value="1631"/>
</dbReference>
<evidence type="ECO:0000313" key="2">
    <source>
        <dbReference type="EMBL" id="OTG09187.1"/>
    </source>
</evidence>
<reference evidence="2" key="2">
    <citation type="submission" date="2017-02" db="EMBL/GenBank/DDBJ databases">
        <title>Sunflower complete genome.</title>
        <authorList>
            <person name="Langlade N."/>
            <person name="Munos S."/>
        </authorList>
    </citation>
    <scope>NUCLEOTIDE SEQUENCE [LARGE SCALE GENOMIC DNA]</scope>
    <source>
        <tissue evidence="2">Leaves</tissue>
    </source>
</reference>
<dbReference type="InParanoid" id="A0A251TDG0"/>
<reference evidence="1 3" key="1">
    <citation type="journal article" date="2017" name="Nature">
        <title>The sunflower genome provides insights into oil metabolism, flowering and Asterid evolution.</title>
        <authorList>
            <person name="Badouin H."/>
            <person name="Gouzy J."/>
            <person name="Grassa C.J."/>
            <person name="Murat F."/>
            <person name="Staton S.E."/>
            <person name="Cottret L."/>
            <person name="Lelandais-Briere C."/>
            <person name="Owens G.L."/>
            <person name="Carrere S."/>
            <person name="Mayjonade B."/>
            <person name="Legrand L."/>
            <person name="Gill N."/>
            <person name="Kane N.C."/>
            <person name="Bowers J.E."/>
            <person name="Hubner S."/>
            <person name="Bellec A."/>
            <person name="Berard A."/>
            <person name="Berges H."/>
            <person name="Blanchet N."/>
            <person name="Boniface M.C."/>
            <person name="Brunel D."/>
            <person name="Catrice O."/>
            <person name="Chaidir N."/>
            <person name="Claudel C."/>
            <person name="Donnadieu C."/>
            <person name="Faraut T."/>
            <person name="Fievet G."/>
            <person name="Helmstetter N."/>
            <person name="King M."/>
            <person name="Knapp S.J."/>
            <person name="Lai Z."/>
            <person name="Le Paslier M.C."/>
            <person name="Lippi Y."/>
            <person name="Lorenzon L."/>
            <person name="Mandel J.R."/>
            <person name="Marage G."/>
            <person name="Marchand G."/>
            <person name="Marquand E."/>
            <person name="Bret-Mestries E."/>
            <person name="Morien E."/>
            <person name="Nambeesan S."/>
            <person name="Nguyen T."/>
            <person name="Pegot-Espagnet P."/>
            <person name="Pouilly N."/>
            <person name="Raftis F."/>
            <person name="Sallet E."/>
            <person name="Schiex T."/>
            <person name="Thomas J."/>
            <person name="Vandecasteele C."/>
            <person name="Vares D."/>
            <person name="Vear F."/>
            <person name="Vautrin S."/>
            <person name="Crespi M."/>
            <person name="Mangin B."/>
            <person name="Burke J.M."/>
            <person name="Salse J."/>
            <person name="Munos S."/>
            <person name="Vincourt P."/>
            <person name="Rieseberg L.H."/>
            <person name="Langlade N.B."/>
        </authorList>
    </citation>
    <scope>NUCLEOTIDE SEQUENCE [LARGE SCALE GENOMIC DNA]</scope>
    <source>
        <strain evidence="3">cv. SF193</strain>
        <tissue evidence="1">Leaves</tissue>
    </source>
</reference>
<dbReference type="STRING" id="4232.A0A251TDG0"/>
<proteinExistence type="predicted"/>
<sequence>MDSLCFKFQSAITSNINSVRQSQIQSRSFTIGGANAHNVRINSNLNNRRFVSVQTRSSFSHSQSEEEQEEGSVEEIRIPKAWLNSSKALEESEWLRVTLHKWLDDEYCPEPTNVDISNVAAKSYYKSLIENQTDLGDILLRMAMDLETISYQESFHGAFSSANAAVNLILQRILHE</sequence>
<dbReference type="PANTHER" id="PTHR36776">
    <property type="entry name" value="EXPRESSED PROTEIN"/>
    <property type="match status" value="1"/>
</dbReference>
<dbReference type="PANTHER" id="PTHR36776:SF1">
    <property type="entry name" value="EXPRESSED PROTEIN"/>
    <property type="match status" value="1"/>
</dbReference>
<keyword evidence="3" id="KW-1185">Reference proteome</keyword>
<evidence type="ECO:0000313" key="1">
    <source>
        <dbReference type="EMBL" id="KAF5811141.1"/>
    </source>
</evidence>
<dbReference type="AlphaFoldDB" id="A0A251TDG0"/>
<accession>A0A251TDG0</accession>
<dbReference type="OMA" id="TAPICNS"/>
<organism evidence="2 3">
    <name type="scientific">Helianthus annuus</name>
    <name type="common">Common sunflower</name>
    <dbReference type="NCBI Taxonomy" id="4232"/>
    <lineage>
        <taxon>Eukaryota</taxon>
        <taxon>Viridiplantae</taxon>
        <taxon>Streptophyta</taxon>
        <taxon>Embryophyta</taxon>
        <taxon>Tracheophyta</taxon>
        <taxon>Spermatophyta</taxon>
        <taxon>Magnoliopsida</taxon>
        <taxon>eudicotyledons</taxon>
        <taxon>Gunneridae</taxon>
        <taxon>Pentapetalae</taxon>
        <taxon>asterids</taxon>
        <taxon>campanulids</taxon>
        <taxon>Asterales</taxon>
        <taxon>Asteraceae</taxon>
        <taxon>Asteroideae</taxon>
        <taxon>Heliantheae alliance</taxon>
        <taxon>Heliantheae</taxon>
        <taxon>Helianthus</taxon>
    </lineage>
</organism>
<gene>
    <name evidence="2" type="ORF">HannXRQ_Chr11g0350171</name>
    <name evidence="1" type="ORF">HanXRQr2_Chr04g0178001</name>
</gene>
<dbReference type="EMBL" id="MNCJ02000319">
    <property type="protein sequence ID" value="KAF5811141.1"/>
    <property type="molecule type" value="Genomic_DNA"/>
</dbReference>
<name>A0A251TDG0_HELAN</name>
<protein>
    <submittedName>
        <fullName evidence="2">Uncharacterized protein</fullName>
    </submittedName>
</protein>
<dbReference type="OrthoDB" id="41419at2759"/>
<evidence type="ECO:0000313" key="3">
    <source>
        <dbReference type="Proteomes" id="UP000215914"/>
    </source>
</evidence>
<dbReference type="Gramene" id="mRNA:HanXRQr2_Chr04g0178001">
    <property type="protein sequence ID" value="mRNA:HanXRQr2_Chr04g0178001"/>
    <property type="gene ID" value="HanXRQr2_Chr04g0178001"/>
</dbReference>
<reference evidence="1" key="3">
    <citation type="submission" date="2020-06" db="EMBL/GenBank/DDBJ databases">
        <title>Helianthus annuus Genome sequencing and assembly Release 2.</title>
        <authorList>
            <person name="Gouzy J."/>
            <person name="Langlade N."/>
            <person name="Munos S."/>
        </authorList>
    </citation>
    <scope>NUCLEOTIDE SEQUENCE</scope>
    <source>
        <tissue evidence="1">Leaves</tissue>
    </source>
</reference>